<accession>A0A2W1L4H4</accession>
<feature type="transmembrane region" description="Helical" evidence="1">
    <location>
        <begin position="26"/>
        <end position="45"/>
    </location>
</feature>
<evidence type="ECO:0000313" key="2">
    <source>
        <dbReference type="EMBL" id="PZD94948.1"/>
    </source>
</evidence>
<keyword evidence="1" id="KW-0472">Membrane</keyword>
<protein>
    <recommendedName>
        <fullName evidence="4">Pilus assembly protein</fullName>
    </recommendedName>
</protein>
<reference evidence="2 3" key="1">
    <citation type="submission" date="2018-06" db="EMBL/GenBank/DDBJ databases">
        <title>Paenibacillus imtechensis sp. nov.</title>
        <authorList>
            <person name="Pinnaka A.K."/>
            <person name="Singh H."/>
            <person name="Kaur M."/>
        </authorList>
    </citation>
    <scope>NUCLEOTIDE SEQUENCE [LARGE SCALE GENOMIC DNA]</scope>
    <source>
        <strain evidence="2 3">SMB1</strain>
    </source>
</reference>
<evidence type="ECO:0000256" key="1">
    <source>
        <dbReference type="SAM" id="Phobius"/>
    </source>
</evidence>
<evidence type="ECO:0000313" key="3">
    <source>
        <dbReference type="Proteomes" id="UP000249522"/>
    </source>
</evidence>
<keyword evidence="3" id="KW-1185">Reference proteome</keyword>
<dbReference type="RefSeq" id="WP_111147496.1">
    <property type="nucleotide sequence ID" value="NZ_QKRB01000046.1"/>
</dbReference>
<dbReference type="AlphaFoldDB" id="A0A2W1L4H4"/>
<evidence type="ECO:0008006" key="4">
    <source>
        <dbReference type="Google" id="ProtNLM"/>
    </source>
</evidence>
<dbReference type="EMBL" id="QKRB01000046">
    <property type="protein sequence ID" value="PZD94948.1"/>
    <property type="molecule type" value="Genomic_DNA"/>
</dbReference>
<organism evidence="2 3">
    <name type="scientific">Paenibacillus sambharensis</name>
    <dbReference type="NCBI Taxonomy" id="1803190"/>
    <lineage>
        <taxon>Bacteria</taxon>
        <taxon>Bacillati</taxon>
        <taxon>Bacillota</taxon>
        <taxon>Bacilli</taxon>
        <taxon>Bacillales</taxon>
        <taxon>Paenibacillaceae</taxon>
        <taxon>Paenibacillus</taxon>
    </lineage>
</organism>
<dbReference type="Proteomes" id="UP000249522">
    <property type="component" value="Unassembled WGS sequence"/>
</dbReference>
<dbReference type="OrthoDB" id="2703555at2"/>
<proteinExistence type="predicted"/>
<gene>
    <name evidence="2" type="ORF">DNH61_14995</name>
</gene>
<name>A0A2W1L4H4_9BACL</name>
<keyword evidence="1" id="KW-0812">Transmembrane</keyword>
<sequence length="231" mass="25115">MRFSPNKLARAWRDEKGSAVLESTTVFPLVFISILLMMLLGLVVYQRVILYYNASSAADRAAFRWDNSHRDPATGLAPTGMYDGLYWRLAEDDMLDGIFGLVAGSDGGRVELDLPAAGEREGEESGLQLKKMKQAAARLPATLSGTMGSDRQKLIRTIDMHLVSPLTVGAITRMTGSSTMEGRAVSTVADPVEFIRTVDLARYYAAKFGTGPAAAAKRQEAGEIVKQRGRP</sequence>
<comment type="caution">
    <text evidence="2">The sequence shown here is derived from an EMBL/GenBank/DDBJ whole genome shotgun (WGS) entry which is preliminary data.</text>
</comment>
<keyword evidence="1" id="KW-1133">Transmembrane helix</keyword>